<gene>
    <name evidence="2" type="ORF">GCM10022278_01770</name>
</gene>
<dbReference type="EMBL" id="BAABBO010000001">
    <property type="protein sequence ID" value="GAA3946247.1"/>
    <property type="molecule type" value="Genomic_DNA"/>
</dbReference>
<evidence type="ECO:0000313" key="2">
    <source>
        <dbReference type="EMBL" id="GAA3946247.1"/>
    </source>
</evidence>
<keyword evidence="1" id="KW-0732">Signal</keyword>
<organism evidence="2 3">
    <name type="scientific">Allohahella marinimesophila</name>
    <dbReference type="NCBI Taxonomy" id="1054972"/>
    <lineage>
        <taxon>Bacteria</taxon>
        <taxon>Pseudomonadati</taxon>
        <taxon>Pseudomonadota</taxon>
        <taxon>Gammaproteobacteria</taxon>
        <taxon>Oceanospirillales</taxon>
        <taxon>Hahellaceae</taxon>
        <taxon>Allohahella</taxon>
    </lineage>
</organism>
<feature type="chain" id="PRO_5045866442" evidence="1">
    <location>
        <begin position="20"/>
        <end position="193"/>
    </location>
</feature>
<dbReference type="RefSeq" id="WP_344802328.1">
    <property type="nucleotide sequence ID" value="NZ_BAABBO010000001.1"/>
</dbReference>
<dbReference type="Proteomes" id="UP001501337">
    <property type="component" value="Unassembled WGS sequence"/>
</dbReference>
<evidence type="ECO:0000313" key="3">
    <source>
        <dbReference type="Proteomes" id="UP001501337"/>
    </source>
</evidence>
<protein>
    <submittedName>
        <fullName evidence="2">Uncharacterized protein</fullName>
    </submittedName>
</protein>
<feature type="signal peptide" evidence="1">
    <location>
        <begin position="1"/>
        <end position="19"/>
    </location>
</feature>
<comment type="caution">
    <text evidence="2">The sequence shown here is derived from an EMBL/GenBank/DDBJ whole genome shotgun (WGS) entry which is preliminary data.</text>
</comment>
<accession>A0ABP7NHI3</accession>
<evidence type="ECO:0000256" key="1">
    <source>
        <dbReference type="SAM" id="SignalP"/>
    </source>
</evidence>
<keyword evidence="3" id="KW-1185">Reference proteome</keyword>
<name>A0ABP7NHI3_9GAMM</name>
<sequence>MRILIISAIAVLCSACATNQDSSSTESQSAIQPASETLLQPMPMPGGPWTSYSREQGGVSQHMWTANEGADVVRSSTYQGASNSSVELAKSTDDQAGAQKCETFGSSNASPSEENGYPTITWISSCQLNDGSERHLLNKVISGKTALYHFARSWNARPSSEQLGIWKEYFATVQVCDPGAKAENACGLFGTGI</sequence>
<proteinExistence type="predicted"/>
<reference evidence="3" key="1">
    <citation type="journal article" date="2019" name="Int. J. Syst. Evol. Microbiol.">
        <title>The Global Catalogue of Microorganisms (GCM) 10K type strain sequencing project: providing services to taxonomists for standard genome sequencing and annotation.</title>
        <authorList>
            <consortium name="The Broad Institute Genomics Platform"/>
            <consortium name="The Broad Institute Genome Sequencing Center for Infectious Disease"/>
            <person name="Wu L."/>
            <person name="Ma J."/>
        </authorList>
    </citation>
    <scope>NUCLEOTIDE SEQUENCE [LARGE SCALE GENOMIC DNA]</scope>
    <source>
        <strain evidence="3">JCM 17555</strain>
    </source>
</reference>